<name>A0ABV3MDA6_9ENTE</name>
<dbReference type="RefSeq" id="WP_196044392.1">
    <property type="nucleotide sequence ID" value="NZ_JBFDTB010000015.1"/>
</dbReference>
<dbReference type="EMBL" id="JBFDTB010000015">
    <property type="protein sequence ID" value="MEW3466409.1"/>
    <property type="molecule type" value="Genomic_DNA"/>
</dbReference>
<evidence type="ECO:0000313" key="1">
    <source>
        <dbReference type="EMBL" id="MEW3466409.1"/>
    </source>
</evidence>
<gene>
    <name evidence="1" type="ORF">AB1I55_09930</name>
</gene>
<dbReference type="Proteomes" id="UP001554047">
    <property type="component" value="Unassembled WGS sequence"/>
</dbReference>
<keyword evidence="2" id="KW-1185">Reference proteome</keyword>
<comment type="caution">
    <text evidence="1">The sequence shown here is derived from an EMBL/GenBank/DDBJ whole genome shotgun (WGS) entry which is preliminary data.</text>
</comment>
<protein>
    <submittedName>
        <fullName evidence="1">Uncharacterized protein</fullName>
    </submittedName>
</protein>
<accession>A0ABV3MDA6</accession>
<evidence type="ECO:0000313" key="2">
    <source>
        <dbReference type="Proteomes" id="UP001554047"/>
    </source>
</evidence>
<proteinExistence type="predicted"/>
<organism evidence="1 2">
    <name type="scientific">Enterococcus entomosocium</name>
    <dbReference type="NCBI Taxonomy" id="3034352"/>
    <lineage>
        <taxon>Bacteria</taxon>
        <taxon>Bacillati</taxon>
        <taxon>Bacillota</taxon>
        <taxon>Bacilli</taxon>
        <taxon>Lactobacillales</taxon>
        <taxon>Enterococcaceae</taxon>
        <taxon>Enterococcus</taxon>
    </lineage>
</organism>
<reference evidence="1 2" key="1">
    <citation type="submission" date="2024-05" db="EMBL/GenBank/DDBJ databases">
        <title>Human gut microbiome strain richness.</title>
        <authorList>
            <person name="Chen-Liaw A."/>
        </authorList>
    </citation>
    <scope>NUCLEOTIDE SEQUENCE [LARGE SCALE GENOMIC DNA]</scope>
    <source>
        <strain evidence="1 2">J1100102st1_G3_J1100102_180507</strain>
    </source>
</reference>
<sequence>MKGDALYLMEDDYIVKQLKVIGEGAGAAIASVFRLDKRQVDLGEVEDEQGNVVSGNDLLETYLNSGMIHKGFLLIQAKQVKLSYFEFSVLKSYFIRYLKELSEEDKAKLAIDAKKIAYFQRKIDDFILAF</sequence>